<dbReference type="GO" id="GO:0005737">
    <property type="term" value="C:cytoplasm"/>
    <property type="evidence" value="ECO:0007669"/>
    <property type="project" value="TreeGrafter"/>
</dbReference>
<gene>
    <name evidence="1" type="ORF">F2Q65_14585</name>
</gene>
<sequence length="142" mass="16198">MTVLRGNHEDMLLNVISAPEPGDRALDLWLWNGGELSLLPFARAHRAWFEALPYYAIRGPYLLVHAGVRPGVPLEDQRERDLIWIREPFLSQDHGLPYTVVHGHSITNDFEIERRNRRIGIDTGAFLSGKLTALRLEFETAS</sequence>
<evidence type="ECO:0000313" key="1">
    <source>
        <dbReference type="EMBL" id="KAA6183778.1"/>
    </source>
</evidence>
<reference evidence="1 2" key="1">
    <citation type="submission" date="2019-09" db="EMBL/GenBank/DDBJ databases">
        <title>Whole-genome sequence of the purple sulfur bacterium Thiohalocapsa marina DSM 19078.</title>
        <authorList>
            <person name="Kyndt J.A."/>
            <person name="Meyer T.E."/>
        </authorList>
    </citation>
    <scope>NUCLEOTIDE SEQUENCE [LARGE SCALE GENOMIC DNA]</scope>
    <source>
        <strain evidence="1 2">DSM 19078</strain>
    </source>
</reference>
<dbReference type="SUPFAM" id="SSF56300">
    <property type="entry name" value="Metallo-dependent phosphatases"/>
    <property type="match status" value="1"/>
</dbReference>
<dbReference type="AlphaFoldDB" id="A0A5M8FFY3"/>
<dbReference type="Gene3D" id="3.60.21.10">
    <property type="match status" value="1"/>
</dbReference>
<dbReference type="RefSeq" id="WP_150094145.1">
    <property type="nucleotide sequence ID" value="NZ_JBFUOH010000031.1"/>
</dbReference>
<dbReference type="PANTHER" id="PTHR42850:SF4">
    <property type="entry name" value="ZINC-DEPENDENT ENDOPOLYPHOSPHATASE"/>
    <property type="match status" value="1"/>
</dbReference>
<dbReference type="OrthoDB" id="9807890at2"/>
<proteinExistence type="predicted"/>
<accession>A0A5M8FFY3</accession>
<keyword evidence="2" id="KW-1185">Reference proteome</keyword>
<dbReference type="GO" id="GO:0016791">
    <property type="term" value="F:phosphatase activity"/>
    <property type="evidence" value="ECO:0007669"/>
    <property type="project" value="TreeGrafter"/>
</dbReference>
<dbReference type="InterPro" id="IPR029052">
    <property type="entry name" value="Metallo-depent_PP-like"/>
</dbReference>
<dbReference type="InterPro" id="IPR050126">
    <property type="entry name" value="Ap4A_hydrolase"/>
</dbReference>
<comment type="caution">
    <text evidence="1">The sequence shown here is derived from an EMBL/GenBank/DDBJ whole genome shotgun (WGS) entry which is preliminary data.</text>
</comment>
<dbReference type="PANTHER" id="PTHR42850">
    <property type="entry name" value="METALLOPHOSPHOESTERASE"/>
    <property type="match status" value="1"/>
</dbReference>
<dbReference type="Proteomes" id="UP000322981">
    <property type="component" value="Unassembled WGS sequence"/>
</dbReference>
<dbReference type="EMBL" id="VWXX01000028">
    <property type="protein sequence ID" value="KAA6183778.1"/>
    <property type="molecule type" value="Genomic_DNA"/>
</dbReference>
<dbReference type="GO" id="GO:0008803">
    <property type="term" value="F:bis(5'-nucleosyl)-tetraphosphatase (symmetrical) activity"/>
    <property type="evidence" value="ECO:0007669"/>
    <property type="project" value="TreeGrafter"/>
</dbReference>
<name>A0A5M8FFY3_9GAMM</name>
<dbReference type="GO" id="GO:0110154">
    <property type="term" value="P:RNA decapping"/>
    <property type="evidence" value="ECO:0007669"/>
    <property type="project" value="TreeGrafter"/>
</dbReference>
<protein>
    <submittedName>
        <fullName evidence="1">Uncharacterized protein</fullName>
    </submittedName>
</protein>
<evidence type="ECO:0000313" key="2">
    <source>
        <dbReference type="Proteomes" id="UP000322981"/>
    </source>
</evidence>
<organism evidence="1 2">
    <name type="scientific">Thiohalocapsa marina</name>
    <dbReference type="NCBI Taxonomy" id="424902"/>
    <lineage>
        <taxon>Bacteria</taxon>
        <taxon>Pseudomonadati</taxon>
        <taxon>Pseudomonadota</taxon>
        <taxon>Gammaproteobacteria</taxon>
        <taxon>Chromatiales</taxon>
        <taxon>Chromatiaceae</taxon>
        <taxon>Thiohalocapsa</taxon>
    </lineage>
</organism>